<dbReference type="AlphaFoldDB" id="A0AAE3YPK0"/>
<evidence type="ECO:0000313" key="1">
    <source>
        <dbReference type="EMBL" id="MDR7276302.1"/>
    </source>
</evidence>
<dbReference type="Gene3D" id="3.90.226.10">
    <property type="entry name" value="2-enoyl-CoA Hydratase, Chain A, domain 1"/>
    <property type="match status" value="1"/>
</dbReference>
<comment type="caution">
    <text evidence="1">The sequence shown here is derived from an EMBL/GenBank/DDBJ whole genome shotgun (WGS) entry which is preliminary data.</text>
</comment>
<gene>
    <name evidence="1" type="ORF">J2S41_003080</name>
</gene>
<evidence type="ECO:0000313" key="2">
    <source>
        <dbReference type="Proteomes" id="UP001183643"/>
    </source>
</evidence>
<reference evidence="1" key="1">
    <citation type="submission" date="2023-07" db="EMBL/GenBank/DDBJ databases">
        <title>Sequencing the genomes of 1000 actinobacteria strains.</title>
        <authorList>
            <person name="Klenk H.-P."/>
        </authorList>
    </citation>
    <scope>NUCLEOTIDE SEQUENCE</scope>
    <source>
        <strain evidence="1">DSM 44707</strain>
    </source>
</reference>
<dbReference type="SUPFAM" id="SSF52096">
    <property type="entry name" value="ClpP/crotonase"/>
    <property type="match status" value="1"/>
</dbReference>
<dbReference type="EMBL" id="JAVDYB010000001">
    <property type="protein sequence ID" value="MDR7276302.1"/>
    <property type="molecule type" value="Genomic_DNA"/>
</dbReference>
<sequence>MKRFTVENVTASIRRVTFANPPVNLVDAATLSELSRIVDSLSHDEEVTVVVFGSAVPGYFMNHADGDDFPALLAMTGDTGSPIFLDLTTRLATAPLVSIGAIRVRPAVRRA</sequence>
<dbReference type="Proteomes" id="UP001183643">
    <property type="component" value="Unassembled WGS sequence"/>
</dbReference>
<protein>
    <submittedName>
        <fullName evidence="1">Enoyl-CoA hydratase/carnithine racemase</fullName>
    </submittedName>
</protein>
<organism evidence="1 2">
    <name type="scientific">Catenuloplanes atrovinosus</name>
    <dbReference type="NCBI Taxonomy" id="137266"/>
    <lineage>
        <taxon>Bacteria</taxon>
        <taxon>Bacillati</taxon>
        <taxon>Actinomycetota</taxon>
        <taxon>Actinomycetes</taxon>
        <taxon>Micromonosporales</taxon>
        <taxon>Micromonosporaceae</taxon>
        <taxon>Catenuloplanes</taxon>
    </lineage>
</organism>
<dbReference type="RefSeq" id="WP_310368335.1">
    <property type="nucleotide sequence ID" value="NZ_JAVDYB010000001.1"/>
</dbReference>
<accession>A0AAE3YPK0</accession>
<dbReference type="InterPro" id="IPR029045">
    <property type="entry name" value="ClpP/crotonase-like_dom_sf"/>
</dbReference>
<name>A0AAE3YPK0_9ACTN</name>
<keyword evidence="2" id="KW-1185">Reference proteome</keyword>
<proteinExistence type="predicted"/>